<protein>
    <recommendedName>
        <fullName evidence="7">GDSL esterase/lipase</fullName>
    </recommendedName>
</protein>
<sequence>MQPSEARSMENSWAAAMAAVVAVLFTAVAGAEVVDEFGGGASFIFGDSLVDAGNNNFIPSLSKANMTPNGIDFAASGGMPTGRFTNGRTIADIIGEMLGQADYSPPFLAPNTTGGAILNGVNYASGGAGILNATGKIFVNRIGMDLQVDYFNITRKQLDDLLGRDRAKEFLRKKAIFSVTVGSNDFLNNYLMPVLSTGTRISESPDSFINDLIFHLRDQLTRLYTLDARKFVIANVGPLGCIPYQKTINRVGDDECVKLPNQMAAQYNGQLRELLIELNGNLPGARFCLANVYDLVLELITNYPNYGFETASVACCGNGGSYDGLVPCGPTTSMCDARDKHVFWDPYHPSEAANVLLAKYIVDGDSKYISPMNLRKLYSL</sequence>
<evidence type="ECO:0000256" key="2">
    <source>
        <dbReference type="ARBA" id="ARBA00022801"/>
    </source>
</evidence>
<evidence type="ECO:0000313" key="6">
    <source>
        <dbReference type="Proteomes" id="UP001497457"/>
    </source>
</evidence>
<feature type="chain" id="PRO_5044768221" description="GDSL esterase/lipase" evidence="4">
    <location>
        <begin position="32"/>
        <end position="380"/>
    </location>
</feature>
<dbReference type="EMBL" id="OZ075117">
    <property type="protein sequence ID" value="CAL5084589.1"/>
    <property type="molecule type" value="Genomic_DNA"/>
</dbReference>
<keyword evidence="3" id="KW-0443">Lipid metabolism</keyword>
<accession>A0ABC9G169</accession>
<dbReference type="Pfam" id="PF00657">
    <property type="entry name" value="Lipase_GDSL"/>
    <property type="match status" value="1"/>
</dbReference>
<evidence type="ECO:0000256" key="4">
    <source>
        <dbReference type="SAM" id="SignalP"/>
    </source>
</evidence>
<proteinExistence type="inferred from homology"/>
<dbReference type="AlphaFoldDB" id="A0ABC9G169"/>
<evidence type="ECO:0008006" key="7">
    <source>
        <dbReference type="Google" id="ProtNLM"/>
    </source>
</evidence>
<dbReference type="GO" id="GO:0016042">
    <property type="term" value="P:lipid catabolic process"/>
    <property type="evidence" value="ECO:0007669"/>
    <property type="project" value="UniProtKB-KW"/>
</dbReference>
<reference evidence="5" key="1">
    <citation type="submission" date="2024-10" db="EMBL/GenBank/DDBJ databases">
        <authorList>
            <person name="Ryan C."/>
        </authorList>
    </citation>
    <scope>NUCLEOTIDE SEQUENCE [LARGE SCALE GENOMIC DNA]</scope>
</reference>
<dbReference type="InterPro" id="IPR036514">
    <property type="entry name" value="SGNH_hydro_sf"/>
</dbReference>
<dbReference type="SUPFAM" id="SSF52266">
    <property type="entry name" value="SGNH hydrolase"/>
    <property type="match status" value="1"/>
</dbReference>
<dbReference type="Proteomes" id="UP001497457">
    <property type="component" value="Chromosome 7b"/>
</dbReference>
<keyword evidence="4" id="KW-0732">Signal</keyword>
<dbReference type="InterPro" id="IPR035669">
    <property type="entry name" value="SGNH_plant_lipase-like"/>
</dbReference>
<feature type="signal peptide" evidence="4">
    <location>
        <begin position="1"/>
        <end position="31"/>
    </location>
</feature>
<gene>
    <name evidence="5" type="ORF">URODEC1_LOCUS110648</name>
</gene>
<dbReference type="PANTHER" id="PTHR45648">
    <property type="entry name" value="GDSL LIPASE/ACYLHYDROLASE FAMILY PROTEIN (AFU_ORTHOLOGUE AFUA_4G14700)"/>
    <property type="match status" value="1"/>
</dbReference>
<dbReference type="GO" id="GO:0016787">
    <property type="term" value="F:hydrolase activity"/>
    <property type="evidence" value="ECO:0007669"/>
    <property type="project" value="UniProtKB-KW"/>
</dbReference>
<dbReference type="Gene3D" id="3.40.50.1110">
    <property type="entry name" value="SGNH hydrolase"/>
    <property type="match status" value="1"/>
</dbReference>
<dbReference type="PANTHER" id="PTHR45648:SF1">
    <property type="entry name" value="GDSL ESTERASE_LIPASE"/>
    <property type="match status" value="1"/>
</dbReference>
<comment type="similarity">
    <text evidence="1">Belongs to the 'GDSL' lipolytic enzyme family.</text>
</comment>
<dbReference type="CDD" id="cd01837">
    <property type="entry name" value="SGNH_plant_lipase_like"/>
    <property type="match status" value="1"/>
</dbReference>
<name>A0ABC9G169_9POAL</name>
<organism evidence="5 6">
    <name type="scientific">Urochloa decumbens</name>
    <dbReference type="NCBI Taxonomy" id="240449"/>
    <lineage>
        <taxon>Eukaryota</taxon>
        <taxon>Viridiplantae</taxon>
        <taxon>Streptophyta</taxon>
        <taxon>Embryophyta</taxon>
        <taxon>Tracheophyta</taxon>
        <taxon>Spermatophyta</taxon>
        <taxon>Magnoliopsida</taxon>
        <taxon>Liliopsida</taxon>
        <taxon>Poales</taxon>
        <taxon>Poaceae</taxon>
        <taxon>PACMAD clade</taxon>
        <taxon>Panicoideae</taxon>
        <taxon>Panicodae</taxon>
        <taxon>Paniceae</taxon>
        <taxon>Melinidinae</taxon>
        <taxon>Urochloa</taxon>
    </lineage>
</organism>
<keyword evidence="6" id="KW-1185">Reference proteome</keyword>
<keyword evidence="3" id="KW-0442">Lipid degradation</keyword>
<evidence type="ECO:0000256" key="3">
    <source>
        <dbReference type="ARBA" id="ARBA00022963"/>
    </source>
</evidence>
<dbReference type="InterPro" id="IPR051058">
    <property type="entry name" value="GDSL_Est/Lipase"/>
</dbReference>
<dbReference type="InterPro" id="IPR001087">
    <property type="entry name" value="GDSL"/>
</dbReference>
<evidence type="ECO:0000256" key="1">
    <source>
        <dbReference type="ARBA" id="ARBA00008668"/>
    </source>
</evidence>
<keyword evidence="2" id="KW-0378">Hydrolase</keyword>
<evidence type="ECO:0000313" key="5">
    <source>
        <dbReference type="EMBL" id="CAL5084589.1"/>
    </source>
</evidence>